<dbReference type="EMBL" id="LYDR01000158">
    <property type="protein sequence ID" value="ODA27969.1"/>
    <property type="molecule type" value="Genomic_DNA"/>
</dbReference>
<sequence length="76" mass="8793">MIDRISFKPHEKTARKASRHRAVFFHEQASQSIPYRKKHPQLQRPIMSVMLLFDPEIQLEIVVLNLPLGLNQSSGS</sequence>
<proteinExistence type="predicted"/>
<gene>
    <name evidence="2" type="ORF">A6X21_13930</name>
</gene>
<reference evidence="2 3" key="1">
    <citation type="submission" date="2016-05" db="EMBL/GenBank/DDBJ databases">
        <title>Genomic and physiological characterization of Planctopirus sp. isolated from fresh water lake.</title>
        <authorList>
            <person name="Subhash Y."/>
            <person name="Ramana C."/>
        </authorList>
    </citation>
    <scope>NUCLEOTIDE SEQUENCE [LARGE SCALE GENOMIC DNA]</scope>
    <source>
        <strain evidence="2 3">JC280</strain>
    </source>
</reference>
<comment type="caution">
    <text evidence="2">The sequence shown here is derived from an EMBL/GenBank/DDBJ whole genome shotgun (WGS) entry which is preliminary data.</text>
</comment>
<accession>A0A1C3E483</accession>
<evidence type="ECO:0000256" key="1">
    <source>
        <dbReference type="SAM" id="MobiDB-lite"/>
    </source>
</evidence>
<keyword evidence="3" id="KW-1185">Reference proteome</keyword>
<organism evidence="2 3">
    <name type="scientific">Planctopirus hydrillae</name>
    <dbReference type="NCBI Taxonomy" id="1841610"/>
    <lineage>
        <taxon>Bacteria</taxon>
        <taxon>Pseudomonadati</taxon>
        <taxon>Planctomycetota</taxon>
        <taxon>Planctomycetia</taxon>
        <taxon>Planctomycetales</taxon>
        <taxon>Planctomycetaceae</taxon>
        <taxon>Planctopirus</taxon>
    </lineage>
</organism>
<evidence type="ECO:0000313" key="3">
    <source>
        <dbReference type="Proteomes" id="UP000094828"/>
    </source>
</evidence>
<name>A0A1C3E483_9PLAN</name>
<dbReference type="AlphaFoldDB" id="A0A1C3E483"/>
<protein>
    <submittedName>
        <fullName evidence="2">Uncharacterized protein</fullName>
    </submittedName>
</protein>
<feature type="region of interest" description="Disordered" evidence="1">
    <location>
        <begin position="1"/>
        <end position="21"/>
    </location>
</feature>
<evidence type="ECO:0000313" key="2">
    <source>
        <dbReference type="EMBL" id="ODA27969.1"/>
    </source>
</evidence>
<feature type="compositionally biased region" description="Basic and acidic residues" evidence="1">
    <location>
        <begin position="1"/>
        <end position="14"/>
    </location>
</feature>
<dbReference type="Proteomes" id="UP000094828">
    <property type="component" value="Unassembled WGS sequence"/>
</dbReference>